<reference evidence="2" key="1">
    <citation type="submission" date="2020-07" db="EMBL/GenBank/DDBJ databases">
        <title>The High-quality genome of the commercially important snow crab, Chionoecetes opilio.</title>
        <authorList>
            <person name="Jeong J.-H."/>
            <person name="Ryu S."/>
        </authorList>
    </citation>
    <scope>NUCLEOTIDE SEQUENCE</scope>
    <source>
        <strain evidence="2">MADBK_172401_WGS</strain>
        <tissue evidence="2">Digestive gland</tissue>
    </source>
</reference>
<feature type="region of interest" description="Disordered" evidence="1">
    <location>
        <begin position="1"/>
        <end position="20"/>
    </location>
</feature>
<evidence type="ECO:0000313" key="2">
    <source>
        <dbReference type="EMBL" id="KAG0715667.1"/>
    </source>
</evidence>
<dbReference type="AlphaFoldDB" id="A0A8J5CPV8"/>
<proteinExistence type="predicted"/>
<dbReference type="EMBL" id="JACEEZ010019499">
    <property type="protein sequence ID" value="KAG0715667.1"/>
    <property type="molecule type" value="Genomic_DNA"/>
</dbReference>
<organism evidence="2 3">
    <name type="scientific">Chionoecetes opilio</name>
    <name type="common">Atlantic snow crab</name>
    <name type="synonym">Cancer opilio</name>
    <dbReference type="NCBI Taxonomy" id="41210"/>
    <lineage>
        <taxon>Eukaryota</taxon>
        <taxon>Metazoa</taxon>
        <taxon>Ecdysozoa</taxon>
        <taxon>Arthropoda</taxon>
        <taxon>Crustacea</taxon>
        <taxon>Multicrustacea</taxon>
        <taxon>Malacostraca</taxon>
        <taxon>Eumalacostraca</taxon>
        <taxon>Eucarida</taxon>
        <taxon>Decapoda</taxon>
        <taxon>Pleocyemata</taxon>
        <taxon>Brachyura</taxon>
        <taxon>Eubrachyura</taxon>
        <taxon>Majoidea</taxon>
        <taxon>Majidae</taxon>
        <taxon>Chionoecetes</taxon>
    </lineage>
</organism>
<gene>
    <name evidence="2" type="ORF">GWK47_011421</name>
</gene>
<evidence type="ECO:0000256" key="1">
    <source>
        <dbReference type="SAM" id="MobiDB-lite"/>
    </source>
</evidence>
<protein>
    <submittedName>
        <fullName evidence="2">Uncharacterized protein</fullName>
    </submittedName>
</protein>
<feature type="region of interest" description="Disordered" evidence="1">
    <location>
        <begin position="31"/>
        <end position="55"/>
    </location>
</feature>
<keyword evidence="3" id="KW-1185">Reference proteome</keyword>
<sequence>MVSPVKHLLGAPQNQKDYHRKKGLSGEIKAKELGFPPTDAPGTLVKPAPCPSPDAQPFPRKQYPMTPGNPQHPWRTWRWQQRRSTLTRREEKPGPLRGKKKWMVDLRSTIKANQARAGGALRERRGTPSHTAARFWRQKQRGLRVGPLQGPGSRGARQFGGVPFPWEGVAQSLHNFFEPSGGIFLNSGRPLVFFTELHQENKTSRPCPGLLLSLKHPYARGPPSPLSRLLLRLSKM</sequence>
<accession>A0A8J5CPV8</accession>
<comment type="caution">
    <text evidence="2">The sequence shown here is derived from an EMBL/GenBank/DDBJ whole genome shotgun (WGS) entry which is preliminary data.</text>
</comment>
<evidence type="ECO:0000313" key="3">
    <source>
        <dbReference type="Proteomes" id="UP000770661"/>
    </source>
</evidence>
<dbReference type="Proteomes" id="UP000770661">
    <property type="component" value="Unassembled WGS sequence"/>
</dbReference>
<name>A0A8J5CPV8_CHIOP</name>